<reference evidence="1" key="1">
    <citation type="journal article" date="2022" name="Environ. Microbiol.">
        <title>Geoalkalibacter halelectricus SAP #1 sp. nov. possessing extracellular electron transfer and mineral#reducing capabilities from a haloalkaline environment.</title>
        <authorList>
            <person name="Yadav S."/>
            <person name="Singh R."/>
            <person name="Sundharam S.S."/>
            <person name="Chaudhary S."/>
            <person name="Krishnamurthi S."/>
            <person name="Patil S.A."/>
        </authorList>
    </citation>
    <scope>NUCLEOTIDE SEQUENCE</scope>
    <source>
        <strain evidence="1">SAP-1</strain>
    </source>
</reference>
<evidence type="ECO:0000313" key="1">
    <source>
        <dbReference type="EMBL" id="UWZ78500.1"/>
    </source>
</evidence>
<evidence type="ECO:0000313" key="2">
    <source>
        <dbReference type="Proteomes" id="UP001060414"/>
    </source>
</evidence>
<dbReference type="Proteomes" id="UP001060414">
    <property type="component" value="Chromosome"/>
</dbReference>
<organism evidence="1 2">
    <name type="scientific">Geoalkalibacter halelectricus</name>
    <dbReference type="NCBI Taxonomy" id="2847045"/>
    <lineage>
        <taxon>Bacteria</taxon>
        <taxon>Pseudomonadati</taxon>
        <taxon>Thermodesulfobacteriota</taxon>
        <taxon>Desulfuromonadia</taxon>
        <taxon>Desulfuromonadales</taxon>
        <taxon>Geoalkalibacteraceae</taxon>
        <taxon>Geoalkalibacter</taxon>
    </lineage>
</organism>
<dbReference type="Pfam" id="PF13444">
    <property type="entry name" value="Acetyltransf_5"/>
    <property type="match status" value="1"/>
</dbReference>
<accession>A0ABY5ZKQ8</accession>
<dbReference type="Gene3D" id="3.40.630.30">
    <property type="match status" value="1"/>
</dbReference>
<keyword evidence="1" id="KW-0808">Transferase</keyword>
<keyword evidence="2" id="KW-1185">Reference proteome</keyword>
<keyword evidence="1" id="KW-0012">Acyltransferase</keyword>
<dbReference type="GO" id="GO:0016746">
    <property type="term" value="F:acyltransferase activity"/>
    <property type="evidence" value="ECO:0007669"/>
    <property type="project" value="UniProtKB-KW"/>
</dbReference>
<dbReference type="EMBL" id="CP092109">
    <property type="protein sequence ID" value="UWZ78500.1"/>
    <property type="molecule type" value="Genomic_DNA"/>
</dbReference>
<dbReference type="SUPFAM" id="SSF55729">
    <property type="entry name" value="Acyl-CoA N-acyltransferases (Nat)"/>
    <property type="match status" value="1"/>
</dbReference>
<sequence length="206" mass="23545">MSFRVERVTHHDELFFDYLRVRYQVYCLERGFEDPLQHPGGIETDKYDVHAVHLAAVEEGTGQVVGCARIILHDPDQRNFKFPLEEHFALDSPLKSIDRDCIGEVSRLAVTKSHCQEFQIVSKLLDHLFLESGRLELTHWYAAMAKGLPVLLRRRKLNFFKAGPDAEFHGTRAPYTLDLERMAVGSTHFAYYQPAGEERVAATATA</sequence>
<dbReference type="RefSeq" id="WP_260746853.1">
    <property type="nucleotide sequence ID" value="NZ_CP092109.1"/>
</dbReference>
<gene>
    <name evidence="1" type="ORF">L9S41_12525</name>
</gene>
<protein>
    <submittedName>
        <fullName evidence="1">GNAT family N-acetyltransferase</fullName>
        <ecNumber evidence="1">2.3.1.-</ecNumber>
    </submittedName>
</protein>
<name>A0ABY5ZKQ8_9BACT</name>
<proteinExistence type="predicted"/>
<dbReference type="InterPro" id="IPR016181">
    <property type="entry name" value="Acyl_CoA_acyltransferase"/>
</dbReference>
<dbReference type="EC" id="2.3.1.-" evidence="1"/>